<dbReference type="RefSeq" id="WP_195033431.1">
    <property type="nucleotide sequence ID" value="NZ_JADLRE010000010.1"/>
</dbReference>
<evidence type="ECO:0000313" key="3">
    <source>
        <dbReference type="Proteomes" id="UP000807309"/>
    </source>
</evidence>
<keyword evidence="3" id="KW-1185">Reference proteome</keyword>
<proteinExistence type="predicted"/>
<organism evidence="2 3">
    <name type="scientific">Nocardia abscessus</name>
    <dbReference type="NCBI Taxonomy" id="120957"/>
    <lineage>
        <taxon>Bacteria</taxon>
        <taxon>Bacillati</taxon>
        <taxon>Actinomycetota</taxon>
        <taxon>Actinomycetes</taxon>
        <taxon>Mycobacteriales</taxon>
        <taxon>Nocardiaceae</taxon>
        <taxon>Nocardia</taxon>
    </lineage>
</organism>
<name>A0ABS0C7E0_9NOCA</name>
<dbReference type="Proteomes" id="UP000807309">
    <property type="component" value="Unassembled WGS sequence"/>
</dbReference>
<evidence type="ECO:0000313" key="2">
    <source>
        <dbReference type="EMBL" id="MBF6226285.1"/>
    </source>
</evidence>
<protein>
    <submittedName>
        <fullName evidence="2">Uncharacterized protein</fullName>
    </submittedName>
</protein>
<comment type="caution">
    <text evidence="2">The sequence shown here is derived from an EMBL/GenBank/DDBJ whole genome shotgun (WGS) entry which is preliminary data.</text>
</comment>
<evidence type="ECO:0000256" key="1">
    <source>
        <dbReference type="SAM" id="MobiDB-lite"/>
    </source>
</evidence>
<sequence>MHDHACAVAGNRQRLTAAPQTRQAGGRETVGSCHSAVLTEATVQG</sequence>
<reference evidence="2 3" key="1">
    <citation type="submission" date="2020-10" db="EMBL/GenBank/DDBJ databases">
        <title>Identification of Nocardia species via Next-generation sequencing and recognition of intraspecies genetic diversity.</title>
        <authorList>
            <person name="Li P."/>
            <person name="Li P."/>
            <person name="Lu B."/>
        </authorList>
    </citation>
    <scope>NUCLEOTIDE SEQUENCE [LARGE SCALE GENOMIC DNA]</scope>
    <source>
        <strain evidence="2 3">N-11</strain>
    </source>
</reference>
<gene>
    <name evidence="2" type="ORF">IU470_14390</name>
</gene>
<dbReference type="EMBL" id="JADLRE010000010">
    <property type="protein sequence ID" value="MBF6226285.1"/>
    <property type="molecule type" value="Genomic_DNA"/>
</dbReference>
<accession>A0ABS0C7E0</accession>
<feature type="region of interest" description="Disordered" evidence="1">
    <location>
        <begin position="1"/>
        <end position="31"/>
    </location>
</feature>